<reference evidence="3" key="2">
    <citation type="journal article" date="2018" name="Nat. Commun.">
        <title>Tailed giant Tupanvirus possesses the most complete translational apparatus of the known virosphere.</title>
        <authorList>
            <person name="Abrahao J."/>
            <person name="Silva L."/>
            <person name="Silva L.S."/>
            <person name="Khalil J.Y.B."/>
            <person name="Rodrigues R."/>
            <person name="Arantes T."/>
            <person name="Assis F."/>
            <person name="Boratto P."/>
            <person name="Andrade M."/>
            <person name="Kroon E.G."/>
            <person name="Ribeiro B."/>
            <person name="Bergier I."/>
            <person name="Seligmann H."/>
            <person name="Ghigo E."/>
            <person name="Colson P."/>
            <person name="Levasseur A."/>
            <person name="Kroemer G."/>
            <person name="Raoult D."/>
            <person name="La Scola B."/>
        </authorList>
    </citation>
    <scope>NUCLEOTIDE SEQUENCE [LARGE SCALE GENOMIC DNA]</scope>
    <source>
        <strain evidence="3">Soda lake</strain>
    </source>
</reference>
<dbReference type="RefSeq" id="YP_010782498.1">
    <property type="nucleotide sequence ID" value="NC_075039.1"/>
</dbReference>
<evidence type="ECO:0000256" key="1">
    <source>
        <dbReference type="SAM" id="Coils"/>
    </source>
</evidence>
<dbReference type="KEGG" id="vg:80519262"/>
<dbReference type="GeneID" id="80519262"/>
<accession>A0A6N1NNE9</accession>
<evidence type="ECO:0000259" key="2">
    <source>
        <dbReference type="PROSITE" id="PS51471"/>
    </source>
</evidence>
<dbReference type="Gene3D" id="2.60.120.620">
    <property type="entry name" value="q2cbj1_9rhob like domain"/>
    <property type="match status" value="1"/>
</dbReference>
<protein>
    <recommendedName>
        <fullName evidence="2">Fe2OG dioxygenase domain-containing protein</fullName>
    </recommendedName>
</protein>
<name>A0A6N1NNE9_9VIRU</name>
<feature type="coiled-coil region" evidence="1">
    <location>
        <begin position="235"/>
        <end position="269"/>
    </location>
</feature>
<proteinExistence type="predicted"/>
<reference evidence="3" key="1">
    <citation type="submission" date="2017-01" db="EMBL/GenBank/DDBJ databases">
        <authorList>
            <person name="Assis F.L."/>
            <person name="Abrahao J.S."/>
            <person name="Silva L."/>
            <person name="Khalil J.B."/>
            <person name="Rodrigues R."/>
            <person name="Silva L.S."/>
            <person name="Arantes T."/>
            <person name="Boratto P."/>
            <person name="Andrade M."/>
            <person name="Kroon E.G."/>
            <person name="Ribeiro B."/>
            <person name="Bergier I."/>
            <person name="Seligmann H."/>
            <person name="Ghigo E."/>
            <person name="Colson P."/>
            <person name="Levasseur A."/>
            <person name="Raoult D."/>
            <person name="Scola B.L."/>
        </authorList>
    </citation>
    <scope>NUCLEOTIDE SEQUENCE</scope>
    <source>
        <strain evidence="3">Soda lake</strain>
    </source>
</reference>
<feature type="domain" description="Fe2OG dioxygenase" evidence="2">
    <location>
        <begin position="103"/>
        <end position="210"/>
    </location>
</feature>
<dbReference type="PROSITE" id="PS51471">
    <property type="entry name" value="FE2OG_OXY"/>
    <property type="match status" value="1"/>
</dbReference>
<evidence type="ECO:0000313" key="3">
    <source>
        <dbReference type="EMBL" id="QKU35815.1"/>
    </source>
</evidence>
<sequence>MELYFKQKLSGEFSFYLNADRYQCGAEPHAQKFDQILEEFDNNGQKSTVAINNNTTIDENIRKSKVLSNISIVNKTNEWYSYSETKFNESIKKIMPRNYQAAHFDAPLEYISYKHNNWDMLVYNQGDHFSKHIDGKISERHFATLLLFPPKKIFQYHGGELVLYDGNTTVTITAHDTEWMLVGFPINVEHECKQITWGRRAVFKTKFEIPSKIYNFFSEAEYQFDTNKSLHKVDQDQTKIELTALEIQLQQLKEAKSQIKEKIFKSKTKMLELKRSIAPYQYDELVKEVLKTNAKIIFVVLERRYDSLDPNYLIGEDYRLFVELYTKIPNKIIKLVNKSLEHNMHDEKHDKKSKVEPYSRHNFPAIWNESISSFYDDRNNFTLTLFQNNNSDDVPGEFISKSLSYNDETYDSVYQFKITAIQIIKM</sequence>
<keyword evidence="1" id="KW-0175">Coiled coil</keyword>
<organism evidence="3">
    <name type="scientific">Tupanvirus soda lake</name>
    <dbReference type="NCBI Taxonomy" id="2126985"/>
    <lineage>
        <taxon>Viruses</taxon>
        <taxon>Varidnaviria</taxon>
        <taxon>Bamfordvirae</taxon>
        <taxon>Nucleocytoviricota</taxon>
        <taxon>Megaviricetes</taxon>
        <taxon>Imitervirales</taxon>
        <taxon>Mimiviridae</taxon>
        <taxon>Megamimivirinae</taxon>
        <taxon>Tupanvirus</taxon>
        <taxon>Tupanvirus salinum</taxon>
    </lineage>
</organism>
<dbReference type="InterPro" id="IPR005123">
    <property type="entry name" value="Oxoglu/Fe-dep_dioxygenase_dom"/>
</dbReference>
<dbReference type="EMBL" id="KY523104">
    <property type="protein sequence ID" value="QKU35815.1"/>
    <property type="molecule type" value="Genomic_DNA"/>
</dbReference>